<gene>
    <name evidence="1" type="ORF">QAD02_021758</name>
</gene>
<accession>A0ACC2PVY1</accession>
<proteinExistence type="predicted"/>
<dbReference type="Proteomes" id="UP001239111">
    <property type="component" value="Chromosome 1"/>
</dbReference>
<evidence type="ECO:0000313" key="2">
    <source>
        <dbReference type="Proteomes" id="UP001239111"/>
    </source>
</evidence>
<protein>
    <submittedName>
        <fullName evidence="1">Uncharacterized protein</fullName>
    </submittedName>
</protein>
<dbReference type="EMBL" id="CM056741">
    <property type="protein sequence ID" value="KAJ8685965.1"/>
    <property type="molecule type" value="Genomic_DNA"/>
</dbReference>
<reference evidence="1" key="1">
    <citation type="submission" date="2023-04" db="EMBL/GenBank/DDBJ databases">
        <title>A chromosome-level genome assembly of the parasitoid wasp Eretmocerus hayati.</title>
        <authorList>
            <person name="Zhong Y."/>
            <person name="Liu S."/>
            <person name="Liu Y."/>
        </authorList>
    </citation>
    <scope>NUCLEOTIDE SEQUENCE</scope>
    <source>
        <strain evidence="1">ZJU_SS_LIU_2023</strain>
    </source>
</reference>
<keyword evidence="2" id="KW-1185">Reference proteome</keyword>
<evidence type="ECO:0000313" key="1">
    <source>
        <dbReference type="EMBL" id="KAJ8685965.1"/>
    </source>
</evidence>
<sequence length="178" mass="20174">MASRKCAVPGCTSRDGISKFMFPANETIGREWLRVINNDAVLGGLGYDEIREARYKVCLYHFTKTDWIPKGNGRQLFEWAIPSLNLPPPRTAENATVAGRVYYCCDKQAGQEKQCQSSLDFMNSIMSGKTLLKDAKEHNSFVQEAHDIRQKMIPKNNRQATSETVTAKKFVTKTTYKK</sequence>
<organism evidence="1 2">
    <name type="scientific">Eretmocerus hayati</name>
    <dbReference type="NCBI Taxonomy" id="131215"/>
    <lineage>
        <taxon>Eukaryota</taxon>
        <taxon>Metazoa</taxon>
        <taxon>Ecdysozoa</taxon>
        <taxon>Arthropoda</taxon>
        <taxon>Hexapoda</taxon>
        <taxon>Insecta</taxon>
        <taxon>Pterygota</taxon>
        <taxon>Neoptera</taxon>
        <taxon>Endopterygota</taxon>
        <taxon>Hymenoptera</taxon>
        <taxon>Apocrita</taxon>
        <taxon>Proctotrupomorpha</taxon>
        <taxon>Chalcidoidea</taxon>
        <taxon>Aphelinidae</taxon>
        <taxon>Aphelininae</taxon>
        <taxon>Eretmocerus</taxon>
    </lineage>
</organism>
<name>A0ACC2PVY1_9HYME</name>
<comment type="caution">
    <text evidence="1">The sequence shown here is derived from an EMBL/GenBank/DDBJ whole genome shotgun (WGS) entry which is preliminary data.</text>
</comment>